<organism evidence="3 4">
    <name type="scientific">Methylorubrum populi</name>
    <dbReference type="NCBI Taxonomy" id="223967"/>
    <lineage>
        <taxon>Bacteria</taxon>
        <taxon>Pseudomonadati</taxon>
        <taxon>Pseudomonadota</taxon>
        <taxon>Alphaproteobacteria</taxon>
        <taxon>Hyphomicrobiales</taxon>
        <taxon>Methylobacteriaceae</taxon>
        <taxon>Methylorubrum</taxon>
    </lineage>
</organism>
<sequence>MTTPEANQEAKPAGRKPVREPKPAPTPIAYRPGDAARVLGVSRATIYKMMTDGKLEARHLGGATLIARAELVRVFESAPLTPHTKFARSNAE</sequence>
<accession>A0A833J7N6</accession>
<evidence type="ECO:0000256" key="1">
    <source>
        <dbReference type="SAM" id="MobiDB-lite"/>
    </source>
</evidence>
<dbReference type="NCBIfam" id="TIGR01764">
    <property type="entry name" value="excise"/>
    <property type="match status" value="1"/>
</dbReference>
<dbReference type="EMBL" id="WEKV01000008">
    <property type="protein sequence ID" value="KAB7786002.1"/>
    <property type="molecule type" value="Genomic_DNA"/>
</dbReference>
<dbReference type="RefSeq" id="WP_152276458.1">
    <property type="nucleotide sequence ID" value="NZ_WEKV01000008.1"/>
</dbReference>
<comment type="caution">
    <text evidence="3">The sequence shown here is derived from an EMBL/GenBank/DDBJ whole genome shotgun (WGS) entry which is preliminary data.</text>
</comment>
<feature type="region of interest" description="Disordered" evidence="1">
    <location>
        <begin position="1"/>
        <end position="31"/>
    </location>
</feature>
<evidence type="ECO:0000259" key="2">
    <source>
        <dbReference type="Pfam" id="PF12728"/>
    </source>
</evidence>
<dbReference type="GO" id="GO:0003677">
    <property type="term" value="F:DNA binding"/>
    <property type="evidence" value="ECO:0007669"/>
    <property type="project" value="InterPro"/>
</dbReference>
<proteinExistence type="predicted"/>
<gene>
    <name evidence="3" type="ORF">F8B43_1403</name>
</gene>
<evidence type="ECO:0000313" key="3">
    <source>
        <dbReference type="EMBL" id="KAB7786002.1"/>
    </source>
</evidence>
<name>A0A833J7N6_9HYPH</name>
<protein>
    <recommendedName>
        <fullName evidence="2">Helix-turn-helix domain-containing protein</fullName>
    </recommendedName>
</protein>
<dbReference type="AlphaFoldDB" id="A0A833J7N6"/>
<feature type="domain" description="Helix-turn-helix" evidence="2">
    <location>
        <begin position="30"/>
        <end position="77"/>
    </location>
</feature>
<dbReference type="Proteomes" id="UP000469949">
    <property type="component" value="Unassembled WGS sequence"/>
</dbReference>
<reference evidence="3 4" key="1">
    <citation type="submission" date="2019-10" db="EMBL/GenBank/DDBJ databases">
        <title>Draft Genome Sequence of the Caffeine Degrading Methylotroph Methylorubrum populi PINKEL.</title>
        <authorList>
            <person name="Dawson S.C."/>
            <person name="Zhang X."/>
            <person name="Wright M.E."/>
            <person name="Sharma G."/>
            <person name="Langner J.T."/>
            <person name="Ditty J.L."/>
            <person name="Subuyuj G.A."/>
        </authorList>
    </citation>
    <scope>NUCLEOTIDE SEQUENCE [LARGE SCALE GENOMIC DNA]</scope>
    <source>
        <strain evidence="3 4">Pinkel</strain>
    </source>
</reference>
<dbReference type="Pfam" id="PF12728">
    <property type="entry name" value="HTH_17"/>
    <property type="match status" value="1"/>
</dbReference>
<dbReference type="InterPro" id="IPR010093">
    <property type="entry name" value="SinI_DNA-bd"/>
</dbReference>
<evidence type="ECO:0000313" key="4">
    <source>
        <dbReference type="Proteomes" id="UP000469949"/>
    </source>
</evidence>
<dbReference type="InterPro" id="IPR041657">
    <property type="entry name" value="HTH_17"/>
</dbReference>